<accession>A0A543CI20</accession>
<dbReference type="EMBL" id="VFOZ01000001">
    <property type="protein sequence ID" value="TQL96735.1"/>
    <property type="molecule type" value="Genomic_DNA"/>
</dbReference>
<keyword evidence="3" id="KW-1185">Reference proteome</keyword>
<reference evidence="2 3" key="1">
    <citation type="submission" date="2019-06" db="EMBL/GenBank/DDBJ databases">
        <title>Sequencing the genomes of 1000 actinobacteria strains.</title>
        <authorList>
            <person name="Klenk H.-P."/>
        </authorList>
    </citation>
    <scope>NUCLEOTIDE SEQUENCE [LARGE SCALE GENOMIC DNA]</scope>
    <source>
        <strain evidence="2 3">DSM 102200</strain>
    </source>
</reference>
<feature type="compositionally biased region" description="Basic and acidic residues" evidence="1">
    <location>
        <begin position="1"/>
        <end position="12"/>
    </location>
</feature>
<comment type="caution">
    <text evidence="2">The sequence shown here is derived from an EMBL/GenBank/DDBJ whole genome shotgun (WGS) entry which is preliminary data.</text>
</comment>
<evidence type="ECO:0000256" key="1">
    <source>
        <dbReference type="SAM" id="MobiDB-lite"/>
    </source>
</evidence>
<name>A0A543CI20_9ACTN</name>
<proteinExistence type="predicted"/>
<sequence>MAERLGEERQTPQDDLNAEGAARRTDQDQLHRGPPAEPAHQAARRSVRHVVVAARESANTTPIATVMAPPAATL</sequence>
<organism evidence="2 3">
    <name type="scientific">Actinoallomurus bryophytorum</name>
    <dbReference type="NCBI Taxonomy" id="1490222"/>
    <lineage>
        <taxon>Bacteria</taxon>
        <taxon>Bacillati</taxon>
        <taxon>Actinomycetota</taxon>
        <taxon>Actinomycetes</taxon>
        <taxon>Streptosporangiales</taxon>
        <taxon>Thermomonosporaceae</taxon>
        <taxon>Actinoallomurus</taxon>
    </lineage>
</organism>
<gene>
    <name evidence="2" type="ORF">FB559_2286</name>
</gene>
<protein>
    <submittedName>
        <fullName evidence="2">Uncharacterized protein</fullName>
    </submittedName>
</protein>
<feature type="region of interest" description="Disordered" evidence="1">
    <location>
        <begin position="1"/>
        <end position="46"/>
    </location>
</feature>
<evidence type="ECO:0000313" key="2">
    <source>
        <dbReference type="EMBL" id="TQL96735.1"/>
    </source>
</evidence>
<dbReference type="Proteomes" id="UP000316096">
    <property type="component" value="Unassembled WGS sequence"/>
</dbReference>
<evidence type="ECO:0000313" key="3">
    <source>
        <dbReference type="Proteomes" id="UP000316096"/>
    </source>
</evidence>
<feature type="compositionally biased region" description="Basic and acidic residues" evidence="1">
    <location>
        <begin position="21"/>
        <end position="31"/>
    </location>
</feature>
<dbReference type="AlphaFoldDB" id="A0A543CI20"/>